<evidence type="ECO:0000256" key="1">
    <source>
        <dbReference type="ARBA" id="ARBA00022801"/>
    </source>
</evidence>
<proteinExistence type="predicted"/>
<dbReference type="InterPro" id="IPR011042">
    <property type="entry name" value="6-blade_b-propeller_TolB-like"/>
</dbReference>
<protein>
    <submittedName>
        <fullName evidence="3">SMP-30/gluconolactonase/LRE family protein</fullName>
    </submittedName>
</protein>
<feature type="domain" description="SMP-30/Gluconolactonase/LRE-like region" evidence="2">
    <location>
        <begin position="62"/>
        <end position="327"/>
    </location>
</feature>
<name>A0ABU9B7Q4_9BURK</name>
<dbReference type="Proteomes" id="UP001368500">
    <property type="component" value="Unassembled WGS sequence"/>
</dbReference>
<comment type="caution">
    <text evidence="3">The sequence shown here is derived from an EMBL/GenBank/DDBJ whole genome shotgun (WGS) entry which is preliminary data.</text>
</comment>
<dbReference type="PANTHER" id="PTHR47572">
    <property type="entry name" value="LIPOPROTEIN-RELATED"/>
    <property type="match status" value="1"/>
</dbReference>
<reference evidence="3 4" key="1">
    <citation type="submission" date="2024-04" db="EMBL/GenBank/DDBJ databases">
        <title>Novel species of the genus Ideonella isolated from streams.</title>
        <authorList>
            <person name="Lu H."/>
        </authorList>
    </citation>
    <scope>NUCLEOTIDE SEQUENCE [LARGE SCALE GENOMIC DNA]</scope>
    <source>
        <strain evidence="3 4">BYS139W</strain>
    </source>
</reference>
<dbReference type="Pfam" id="PF08450">
    <property type="entry name" value="SGL"/>
    <property type="match status" value="1"/>
</dbReference>
<gene>
    <name evidence="3" type="ORF">AACH11_07440</name>
</gene>
<dbReference type="PANTHER" id="PTHR47572:SF4">
    <property type="entry name" value="LACTONASE DRP35"/>
    <property type="match status" value="1"/>
</dbReference>
<dbReference type="InterPro" id="IPR005511">
    <property type="entry name" value="SMP-30"/>
</dbReference>
<accession>A0ABU9B7Q4</accession>
<organism evidence="3 4">
    <name type="scientific">Pseudaquabacterium rugosum</name>
    <dbReference type="NCBI Taxonomy" id="2984194"/>
    <lineage>
        <taxon>Bacteria</taxon>
        <taxon>Pseudomonadati</taxon>
        <taxon>Pseudomonadota</taxon>
        <taxon>Betaproteobacteria</taxon>
        <taxon>Burkholderiales</taxon>
        <taxon>Sphaerotilaceae</taxon>
        <taxon>Pseudaquabacterium</taxon>
    </lineage>
</organism>
<evidence type="ECO:0000313" key="4">
    <source>
        <dbReference type="Proteomes" id="UP001368500"/>
    </source>
</evidence>
<dbReference type="InterPro" id="IPR013658">
    <property type="entry name" value="SGL"/>
</dbReference>
<evidence type="ECO:0000259" key="2">
    <source>
        <dbReference type="Pfam" id="PF08450"/>
    </source>
</evidence>
<dbReference type="PRINTS" id="PR01790">
    <property type="entry name" value="SMP30FAMILY"/>
</dbReference>
<sequence length="341" mass="37335">MSLLLGTTPDPTACTLPGDGPRVPFTVHPRYPEPAVEILHPSFAPLRVYSASVEQLHTGCRWAEGPVWFGDHRCLLWSDIPADRILRWDAASGRTSVFRAPAGHANGHVRDAQGRLVSCEHLGRRVTRTEQDGRITVLADAFEGRRLNSPNDIVCQRETGDLWFTDPTFGIHGWWEGEPAPAERPAAVYRIRAADGALECPIDDLAGPNGLAFSPDGRTLYVVDSRARPSRQVLAWDIDAQGRLTNRRVHIDADGPGALDGITVDVDGRLWCGWGSDGRDGADAAALDGVRCFDRDGRPIGHIHLPERCANLTFGGDRRNRLFMAASHSLYAIHVNTQGLP</sequence>
<dbReference type="RefSeq" id="WP_341373560.1">
    <property type="nucleotide sequence ID" value="NZ_JBBUTF010000005.1"/>
</dbReference>
<dbReference type="EMBL" id="JBBUTF010000005">
    <property type="protein sequence ID" value="MEK8025789.1"/>
    <property type="molecule type" value="Genomic_DNA"/>
</dbReference>
<evidence type="ECO:0000313" key="3">
    <source>
        <dbReference type="EMBL" id="MEK8025789.1"/>
    </source>
</evidence>
<keyword evidence="1" id="KW-0378">Hydrolase</keyword>
<dbReference type="Gene3D" id="2.120.10.30">
    <property type="entry name" value="TolB, C-terminal domain"/>
    <property type="match status" value="1"/>
</dbReference>
<dbReference type="SUPFAM" id="SSF63829">
    <property type="entry name" value="Calcium-dependent phosphotriesterase"/>
    <property type="match status" value="1"/>
</dbReference>
<keyword evidence="4" id="KW-1185">Reference proteome</keyword>
<dbReference type="InterPro" id="IPR051262">
    <property type="entry name" value="SMP-30/CGR1_Lactonase"/>
</dbReference>